<protein>
    <recommendedName>
        <fullName evidence="14">WW domain binding protein VOPP1</fullName>
    </recommendedName>
    <alternativeName>
        <fullName evidence="15">Vesicular, overexpressed in cancer, prosurvival protein 1</fullName>
    </alternativeName>
</protein>
<keyword evidence="10" id="KW-0804">Transcription</keyword>
<keyword evidence="12" id="KW-0968">Cytoplasmic vesicle</keyword>
<keyword evidence="4 18" id="KW-0812">Transmembrane</keyword>
<evidence type="ECO:0000256" key="11">
    <source>
        <dbReference type="ARBA" id="ARBA00023228"/>
    </source>
</evidence>
<proteinExistence type="inferred from homology"/>
<organism evidence="20 21">
    <name type="scientific">Dreissena polymorpha</name>
    <name type="common">Zebra mussel</name>
    <name type="synonym">Mytilus polymorpha</name>
    <dbReference type="NCBI Taxonomy" id="45954"/>
    <lineage>
        <taxon>Eukaryota</taxon>
        <taxon>Metazoa</taxon>
        <taxon>Spiralia</taxon>
        <taxon>Lophotrochozoa</taxon>
        <taxon>Mollusca</taxon>
        <taxon>Bivalvia</taxon>
        <taxon>Autobranchia</taxon>
        <taxon>Heteroconchia</taxon>
        <taxon>Euheterodonta</taxon>
        <taxon>Imparidentia</taxon>
        <taxon>Neoheterodontei</taxon>
        <taxon>Myida</taxon>
        <taxon>Dreissenoidea</taxon>
        <taxon>Dreissenidae</taxon>
        <taxon>Dreissena</taxon>
    </lineage>
</organism>
<dbReference type="PANTHER" id="PTHR14971:SF2">
    <property type="entry name" value="VESICULAR, OVEREXPRESSED IN CANCER, PROSURVIVAL PROTEIN 1"/>
    <property type="match status" value="1"/>
</dbReference>
<keyword evidence="21" id="KW-1185">Reference proteome</keyword>
<keyword evidence="11" id="KW-0458">Lysosome</keyword>
<evidence type="ECO:0000313" key="20">
    <source>
        <dbReference type="EMBL" id="KAH3716855.1"/>
    </source>
</evidence>
<evidence type="ECO:0000256" key="16">
    <source>
        <dbReference type="ARBA" id="ARBA00046288"/>
    </source>
</evidence>
<feature type="region of interest" description="Disordered" evidence="17">
    <location>
        <begin position="95"/>
        <end position="161"/>
    </location>
</feature>
<dbReference type="InterPro" id="IPR026229">
    <property type="entry name" value="VOPP1"/>
</dbReference>
<keyword evidence="8" id="KW-0805">Transcription regulation</keyword>
<keyword evidence="6" id="KW-0967">Endosome</keyword>
<evidence type="ECO:0000313" key="21">
    <source>
        <dbReference type="Proteomes" id="UP000828390"/>
    </source>
</evidence>
<comment type="subcellular location">
    <subcellularLocation>
        <location evidence="1">Cytoplasmic vesicle membrane</location>
    </subcellularLocation>
    <subcellularLocation>
        <location evidence="16">Endomembrane system</location>
        <topology evidence="16">Single-pass type I membrane protein</topology>
    </subcellularLocation>
    <subcellularLocation>
        <location evidence="13">Late endosome membrane</location>
        <topology evidence="13">Single-pass membrane protein</topology>
    </subcellularLocation>
    <subcellularLocation>
        <location evidence="2">Lysosome membrane</location>
    </subcellularLocation>
</comment>
<sequence length="161" mass="18977">MAKLIERSVLIGILFGFLDYVAAYYCDNDKCLEDQFCCGENICCVSYKVWELWYFWCGILFCLLLLSLCGCFWQQRQRAYWMFHTANPNPYRPLDVEGEETKYSQSHKDGYHGNKERSPQFYSPAQGTDSWYHHNIGSQPTSVYTDSEQLYDTNTSRKPEY</sequence>
<evidence type="ECO:0000256" key="5">
    <source>
        <dbReference type="ARBA" id="ARBA00022729"/>
    </source>
</evidence>
<evidence type="ECO:0000256" key="8">
    <source>
        <dbReference type="ARBA" id="ARBA00023015"/>
    </source>
</evidence>
<evidence type="ECO:0000256" key="4">
    <source>
        <dbReference type="ARBA" id="ARBA00022692"/>
    </source>
</evidence>
<evidence type="ECO:0000256" key="13">
    <source>
        <dbReference type="ARBA" id="ARBA00035628"/>
    </source>
</evidence>
<evidence type="ECO:0000256" key="2">
    <source>
        <dbReference type="ARBA" id="ARBA00004656"/>
    </source>
</evidence>
<dbReference type="PANTHER" id="PTHR14971">
    <property type="entry name" value="VESICULAR, OVEREXPRESSED IN CANCER, PROSURVIVAL PROTEIN 1"/>
    <property type="match status" value="1"/>
</dbReference>
<evidence type="ECO:0000256" key="10">
    <source>
        <dbReference type="ARBA" id="ARBA00023163"/>
    </source>
</evidence>
<comment type="similarity">
    <text evidence="3">Belongs to the VOPP1/ECOP family.</text>
</comment>
<evidence type="ECO:0000256" key="12">
    <source>
        <dbReference type="ARBA" id="ARBA00023329"/>
    </source>
</evidence>
<keyword evidence="7 18" id="KW-1133">Transmembrane helix</keyword>
<evidence type="ECO:0000256" key="17">
    <source>
        <dbReference type="SAM" id="MobiDB-lite"/>
    </source>
</evidence>
<evidence type="ECO:0000256" key="15">
    <source>
        <dbReference type="ARBA" id="ARBA00035715"/>
    </source>
</evidence>
<dbReference type="GO" id="GO:0005765">
    <property type="term" value="C:lysosomal membrane"/>
    <property type="evidence" value="ECO:0007669"/>
    <property type="project" value="UniProtKB-SubCell"/>
</dbReference>
<dbReference type="AlphaFoldDB" id="A0A9D4HF44"/>
<reference evidence="20" key="2">
    <citation type="submission" date="2020-11" db="EMBL/GenBank/DDBJ databases">
        <authorList>
            <person name="McCartney M.A."/>
            <person name="Auch B."/>
            <person name="Kono T."/>
            <person name="Mallez S."/>
            <person name="Becker A."/>
            <person name="Gohl D.M."/>
            <person name="Silverstein K.A.T."/>
            <person name="Koren S."/>
            <person name="Bechman K.B."/>
            <person name="Herman A."/>
            <person name="Abrahante J.E."/>
            <person name="Garbe J."/>
        </authorList>
    </citation>
    <scope>NUCLEOTIDE SEQUENCE</scope>
    <source>
        <strain evidence="20">Duluth1</strain>
        <tissue evidence="20">Whole animal</tissue>
    </source>
</reference>
<reference evidence="20" key="1">
    <citation type="journal article" date="2019" name="bioRxiv">
        <title>The Genome of the Zebra Mussel, Dreissena polymorpha: A Resource for Invasive Species Research.</title>
        <authorList>
            <person name="McCartney M.A."/>
            <person name="Auch B."/>
            <person name="Kono T."/>
            <person name="Mallez S."/>
            <person name="Zhang Y."/>
            <person name="Obille A."/>
            <person name="Becker A."/>
            <person name="Abrahante J.E."/>
            <person name="Garbe J."/>
            <person name="Badalamenti J.P."/>
            <person name="Herman A."/>
            <person name="Mangelson H."/>
            <person name="Liachko I."/>
            <person name="Sullivan S."/>
            <person name="Sone E.D."/>
            <person name="Koren S."/>
            <person name="Silverstein K.A.T."/>
            <person name="Beckman K.B."/>
            <person name="Gohl D.M."/>
        </authorList>
    </citation>
    <scope>NUCLEOTIDE SEQUENCE</scope>
    <source>
        <strain evidence="20">Duluth1</strain>
        <tissue evidence="20">Whole animal</tissue>
    </source>
</reference>
<evidence type="ECO:0000256" key="1">
    <source>
        <dbReference type="ARBA" id="ARBA00004156"/>
    </source>
</evidence>
<evidence type="ECO:0000256" key="18">
    <source>
        <dbReference type="SAM" id="Phobius"/>
    </source>
</evidence>
<evidence type="ECO:0000256" key="14">
    <source>
        <dbReference type="ARBA" id="ARBA00035708"/>
    </source>
</evidence>
<comment type="caution">
    <text evidence="20">The sequence shown here is derived from an EMBL/GenBank/DDBJ whole genome shotgun (WGS) entry which is preliminary data.</text>
</comment>
<feature type="compositionally biased region" description="Polar residues" evidence="17">
    <location>
        <begin position="136"/>
        <end position="154"/>
    </location>
</feature>
<dbReference type="Proteomes" id="UP000828390">
    <property type="component" value="Unassembled WGS sequence"/>
</dbReference>
<evidence type="ECO:0000256" key="7">
    <source>
        <dbReference type="ARBA" id="ARBA00022989"/>
    </source>
</evidence>
<feature type="compositionally biased region" description="Basic and acidic residues" evidence="17">
    <location>
        <begin position="99"/>
        <end position="118"/>
    </location>
</feature>
<feature type="transmembrane region" description="Helical" evidence="18">
    <location>
        <begin position="53"/>
        <end position="73"/>
    </location>
</feature>
<dbReference type="OrthoDB" id="10070083at2759"/>
<name>A0A9D4HF44_DREPO</name>
<accession>A0A9D4HF44</accession>
<dbReference type="GO" id="GO:0031902">
    <property type="term" value="C:late endosome membrane"/>
    <property type="evidence" value="ECO:0007669"/>
    <property type="project" value="UniProtKB-SubCell"/>
</dbReference>
<keyword evidence="9 18" id="KW-0472">Membrane</keyword>
<dbReference type="EMBL" id="JAIWYP010000013">
    <property type="protein sequence ID" value="KAH3716855.1"/>
    <property type="molecule type" value="Genomic_DNA"/>
</dbReference>
<evidence type="ECO:0000256" key="6">
    <source>
        <dbReference type="ARBA" id="ARBA00022753"/>
    </source>
</evidence>
<feature type="signal peptide" evidence="19">
    <location>
        <begin position="1"/>
        <end position="23"/>
    </location>
</feature>
<evidence type="ECO:0000256" key="19">
    <source>
        <dbReference type="SAM" id="SignalP"/>
    </source>
</evidence>
<feature type="compositionally biased region" description="Polar residues" evidence="17">
    <location>
        <begin position="120"/>
        <end position="129"/>
    </location>
</feature>
<keyword evidence="5 19" id="KW-0732">Signal</keyword>
<feature type="chain" id="PRO_5038759222" description="WW domain binding protein VOPP1" evidence="19">
    <location>
        <begin position="24"/>
        <end position="161"/>
    </location>
</feature>
<evidence type="ECO:0000256" key="3">
    <source>
        <dbReference type="ARBA" id="ARBA00006655"/>
    </source>
</evidence>
<evidence type="ECO:0000256" key="9">
    <source>
        <dbReference type="ARBA" id="ARBA00023136"/>
    </source>
</evidence>
<gene>
    <name evidence="20" type="ORF">DPMN_059586</name>
</gene>